<reference evidence="1" key="1">
    <citation type="submission" date="2020-02" db="EMBL/GenBank/DDBJ databases">
        <authorList>
            <person name="Meier V. D."/>
        </authorList>
    </citation>
    <scope>NUCLEOTIDE SEQUENCE</scope>
    <source>
        <strain evidence="1">AVDCRST_MAG26</strain>
    </source>
</reference>
<protein>
    <submittedName>
        <fullName evidence="1">GH106</fullName>
    </submittedName>
</protein>
<organism evidence="1">
    <name type="scientific">uncultured Chloroflexia bacterium</name>
    <dbReference type="NCBI Taxonomy" id="1672391"/>
    <lineage>
        <taxon>Bacteria</taxon>
        <taxon>Bacillati</taxon>
        <taxon>Chloroflexota</taxon>
        <taxon>Chloroflexia</taxon>
        <taxon>environmental samples</taxon>
    </lineage>
</organism>
<sequence length="77" mass="8749">MRVLPHALVDGENQLEIDVTNVMANRLADLDRRKVPWRKFFLVNIQYQPFDASDWEPLPSGLLGPVQLVALGRHEAA</sequence>
<dbReference type="AlphaFoldDB" id="A0A6J4H9K7"/>
<proteinExistence type="predicted"/>
<dbReference type="EMBL" id="CADCTK010000088">
    <property type="protein sequence ID" value="CAA9217154.1"/>
    <property type="molecule type" value="Genomic_DNA"/>
</dbReference>
<name>A0A6J4H9K7_9CHLR</name>
<accession>A0A6J4H9K7</accession>
<evidence type="ECO:0000313" key="1">
    <source>
        <dbReference type="EMBL" id="CAA9217154.1"/>
    </source>
</evidence>
<gene>
    <name evidence="1" type="ORF">AVDCRST_MAG26-363</name>
</gene>